<proteinExistence type="predicted"/>
<dbReference type="Proteomes" id="UP000095283">
    <property type="component" value="Unplaced"/>
</dbReference>
<sequence>MRYLFQFPAKTVSIEAMISLGSTEFLPKMVAKSMLTPVSISSEKTGIGRLSNGSEHVVGECGHLLIRFTLHRANNLNEEWLTRQSMHNFYESCHTDFGMLHAILVDGHQYVLDFARHNILKQAERINSFHTDGQLLFHVDDDFL</sequence>
<evidence type="ECO:0000313" key="2">
    <source>
        <dbReference type="WBParaSite" id="Hba_04545"/>
    </source>
</evidence>
<reference evidence="2" key="1">
    <citation type="submission" date="2016-11" db="UniProtKB">
        <authorList>
            <consortium name="WormBaseParasite"/>
        </authorList>
    </citation>
    <scope>IDENTIFICATION</scope>
</reference>
<accession>A0A1I7WHR1</accession>
<keyword evidence="1" id="KW-1185">Reference proteome</keyword>
<dbReference type="AlphaFoldDB" id="A0A1I7WHR1"/>
<organism evidence="1 2">
    <name type="scientific">Heterorhabditis bacteriophora</name>
    <name type="common">Entomopathogenic nematode worm</name>
    <dbReference type="NCBI Taxonomy" id="37862"/>
    <lineage>
        <taxon>Eukaryota</taxon>
        <taxon>Metazoa</taxon>
        <taxon>Ecdysozoa</taxon>
        <taxon>Nematoda</taxon>
        <taxon>Chromadorea</taxon>
        <taxon>Rhabditida</taxon>
        <taxon>Rhabditina</taxon>
        <taxon>Rhabditomorpha</taxon>
        <taxon>Strongyloidea</taxon>
        <taxon>Heterorhabditidae</taxon>
        <taxon>Heterorhabditis</taxon>
    </lineage>
</organism>
<name>A0A1I7WHR1_HETBA</name>
<protein>
    <submittedName>
        <fullName evidence="2">DUF1907 domain-containing protein</fullName>
    </submittedName>
</protein>
<evidence type="ECO:0000313" key="1">
    <source>
        <dbReference type="Proteomes" id="UP000095283"/>
    </source>
</evidence>
<dbReference type="WBParaSite" id="Hba_04545">
    <property type="protein sequence ID" value="Hba_04545"/>
    <property type="gene ID" value="Hba_04545"/>
</dbReference>